<dbReference type="EMBL" id="RJVP01000002">
    <property type="protein sequence ID" value="ROH86960.1"/>
    <property type="molecule type" value="Genomic_DNA"/>
</dbReference>
<name>A0A3N0V2F4_9PROT</name>
<evidence type="ECO:0000259" key="1">
    <source>
        <dbReference type="Pfam" id="PF11329"/>
    </source>
</evidence>
<reference evidence="2 3" key="1">
    <citation type="submission" date="2018-10" db="EMBL/GenBank/DDBJ databases">
        <authorList>
            <person name="Chen W.-M."/>
        </authorList>
    </citation>
    <scope>NUCLEOTIDE SEQUENCE [LARGE SCALE GENOMIC DNA]</scope>
    <source>
        <strain evidence="2 3">H-5</strain>
    </source>
</reference>
<dbReference type="RefSeq" id="WP_123236768.1">
    <property type="nucleotide sequence ID" value="NZ_RJVP01000002.1"/>
</dbReference>
<feature type="domain" description="DUF3131" evidence="1">
    <location>
        <begin position="68"/>
        <end position="432"/>
    </location>
</feature>
<dbReference type="Pfam" id="PF11329">
    <property type="entry name" value="DUF3131"/>
    <property type="match status" value="1"/>
</dbReference>
<dbReference type="Proteomes" id="UP000275137">
    <property type="component" value="Unassembled WGS sequence"/>
</dbReference>
<dbReference type="Gene3D" id="1.50.10.140">
    <property type="match status" value="1"/>
</dbReference>
<dbReference type="InterPro" id="IPR021478">
    <property type="entry name" value="DUF3131"/>
</dbReference>
<comment type="caution">
    <text evidence="2">The sequence shown here is derived from an EMBL/GenBank/DDBJ whole genome shotgun (WGS) entry which is preliminary data.</text>
</comment>
<accession>A0A3N0V2F4</accession>
<protein>
    <submittedName>
        <fullName evidence="2">DUF3131 domain-containing protein</fullName>
    </submittedName>
</protein>
<evidence type="ECO:0000313" key="3">
    <source>
        <dbReference type="Proteomes" id="UP000275137"/>
    </source>
</evidence>
<evidence type="ECO:0000313" key="2">
    <source>
        <dbReference type="EMBL" id="ROH86960.1"/>
    </source>
</evidence>
<sequence length="448" mass="49899">MSFKQNLIRARSHFVFLIGLAVAFSLVIWLEQWQPAFSAQAHNPVPQKLQPVTLLAPTAVLTEQERAWAAIAWRYFENNYQPQTGLVNSADAFPASTLWDTASYLLALISAERLALIDRASFDARVAKLLQSLAGLQLFDGKLPNKSYNTQTLQMVDYNNQPSARGIGWSAIDIGRILVPLNLLVWNYPQHTALVQQLLVRWSFPALIEQGEMFGATLTSTGETQLVQEGRLGYEQYAAKSIGLLGQDVSTAMNYAAHLSYVNIYGIPVPTDSRDPAKYIAHNYVVSEPYILDGLEYGGDQVSREFAYRVYAVQEKRYQATGKLTAVSEDNIDEAPYFVYNTVYTGGKTWQTITDSGQDASRFRSLSTKAAFGWHALYGTPYTQQLVEAVAGLHDPDKGWYSGVYEESGKPNKAITANTNAIVLESLCYRQFGPLMRQAQTTITEKAQ</sequence>
<organism evidence="2 3">
    <name type="scientific">Pseudomethylobacillus aquaticus</name>
    <dbReference type="NCBI Taxonomy" id="2676064"/>
    <lineage>
        <taxon>Bacteria</taxon>
        <taxon>Pseudomonadati</taxon>
        <taxon>Pseudomonadota</taxon>
        <taxon>Betaproteobacteria</taxon>
        <taxon>Nitrosomonadales</taxon>
        <taxon>Methylophilaceae</taxon>
        <taxon>Pseudomethylobacillus</taxon>
    </lineage>
</organism>
<gene>
    <name evidence="2" type="ORF">ED236_04455</name>
</gene>
<keyword evidence="3" id="KW-1185">Reference proteome</keyword>
<dbReference type="AlphaFoldDB" id="A0A3N0V2F4"/>
<proteinExistence type="predicted"/>